<dbReference type="EMBL" id="JACATE010000003">
    <property type="protein sequence ID" value="NWJ28303.1"/>
    <property type="molecule type" value="Genomic_DNA"/>
</dbReference>
<organism evidence="2 12">
    <name type="scientific">Marine Group I thaumarchaeote</name>
    <dbReference type="NCBI Taxonomy" id="2511932"/>
    <lineage>
        <taxon>Archaea</taxon>
        <taxon>Nitrososphaerota</taxon>
        <taxon>Marine Group I</taxon>
    </lineage>
</organism>
<evidence type="ECO:0000313" key="12">
    <source>
        <dbReference type="Proteomes" id="UP000563820"/>
    </source>
</evidence>
<comment type="caution">
    <text evidence="2">The sequence shown here is derived from an EMBL/GenBank/DDBJ whole genome shotgun (WGS) entry which is preliminary data.</text>
</comment>
<dbReference type="EMBL" id="JACATH010000001">
    <property type="protein sequence ID" value="NWJ56247.1"/>
    <property type="molecule type" value="Genomic_DNA"/>
</dbReference>
<evidence type="ECO:0000313" key="1">
    <source>
        <dbReference type="EMBL" id="NWJ20439.1"/>
    </source>
</evidence>
<dbReference type="Proteomes" id="UP000587702">
    <property type="component" value="Unassembled WGS sequence"/>
</dbReference>
<protein>
    <submittedName>
        <fullName evidence="2">Uncharacterized protein</fullName>
    </submittedName>
</protein>
<evidence type="ECO:0000313" key="2">
    <source>
        <dbReference type="EMBL" id="NWJ28303.1"/>
    </source>
</evidence>
<dbReference type="EMBL" id="JACATF010000003">
    <property type="protein sequence ID" value="NWK07063.1"/>
    <property type="molecule type" value="Genomic_DNA"/>
</dbReference>
<evidence type="ECO:0000313" key="3">
    <source>
        <dbReference type="EMBL" id="NWJ56247.1"/>
    </source>
</evidence>
<gene>
    <name evidence="5" type="ORF">HX840_03270</name>
    <name evidence="6" type="ORF">HX847_01355</name>
    <name evidence="2" type="ORF">HX848_02750</name>
    <name evidence="7" type="ORF">HX853_03050</name>
    <name evidence="4" type="ORF">HX854_05035</name>
    <name evidence="3" type="ORF">HX858_00495</name>
    <name evidence="1" type="ORF">HX860_05140</name>
</gene>
<reference evidence="2" key="2">
    <citation type="submission" date="2020-06" db="EMBL/GenBank/DDBJ databases">
        <authorList>
            <person name="Wang Y."/>
        </authorList>
    </citation>
    <scope>NUCLEOTIDE SEQUENCE</scope>
    <source>
        <strain evidence="1">L14</strain>
        <strain evidence="3">L15a</strain>
        <strain evidence="7">L19a</strain>
        <strain evidence="6">T1C4</strain>
        <strain evidence="2">T1L11</strain>
        <strain evidence="5">T1L9</strain>
        <strain evidence="4">T3L1</strain>
    </source>
</reference>
<dbReference type="AlphaFoldDB" id="A0A7K4MHA2"/>
<name>A0A7K4MHA2_9ARCH</name>
<proteinExistence type="predicted"/>
<sequence>MQKLILSTFLILLLVPFSQAFSAETTDTTPTLSISLRNETPFIYQDSEGYTVVVGVVENNDSLASITNVMIQVNFFSGFDPNPLEVVNGHTTLQVIPPNGQSPFAIRSETANPNITEASVSLLPFNISDPKEKKLTIFYREVFLDSSLHFSGVLQNEIAPISNTNVYLAFYDIFERILRVSTIEIGDVESNDVAFEFDESIDSKSVGFLLFSESDKFYSDFIDIKIPPLQLSTKLVVISDVTVEDTNGEKLSELKVGSTFNIKSKTLIQFVADQESNETAYTFYAQIKKTSETPDEPGTVEFIGKFDGRFIGTGLETQSIDWVPKQTGLFFIETFVWDRNNVPIADQGPFVLIIVN</sequence>
<dbReference type="EMBL" id="JACATD010000003">
    <property type="protein sequence ID" value="NWK00909.1"/>
    <property type="molecule type" value="Genomic_DNA"/>
</dbReference>
<evidence type="ECO:0000313" key="6">
    <source>
        <dbReference type="EMBL" id="NWK07063.1"/>
    </source>
</evidence>
<dbReference type="Proteomes" id="UP000547822">
    <property type="component" value="Unassembled WGS sequence"/>
</dbReference>
<accession>A0A7K4MHA2</accession>
<dbReference type="EMBL" id="JACATC010000005">
    <property type="protein sequence ID" value="NWJ84076.1"/>
    <property type="molecule type" value="Genomic_DNA"/>
</dbReference>
<evidence type="ECO:0000313" key="11">
    <source>
        <dbReference type="Proteomes" id="UP000559282"/>
    </source>
</evidence>
<evidence type="ECO:0000313" key="4">
    <source>
        <dbReference type="EMBL" id="NWJ84076.1"/>
    </source>
</evidence>
<evidence type="ECO:0000313" key="9">
    <source>
        <dbReference type="Proteomes" id="UP000535457"/>
    </source>
</evidence>
<evidence type="ECO:0000313" key="13">
    <source>
        <dbReference type="Proteomes" id="UP000575480"/>
    </source>
</evidence>
<evidence type="ECO:0000313" key="5">
    <source>
        <dbReference type="EMBL" id="NWK00909.1"/>
    </source>
</evidence>
<evidence type="ECO:0000313" key="8">
    <source>
        <dbReference type="Proteomes" id="UP000520052"/>
    </source>
</evidence>
<reference evidence="8 9" key="1">
    <citation type="journal article" date="2019" name="Environ. Microbiol.">
        <title>Genomics insights into ecotype formation of ammonia-oxidizing archaea in the deep ocean.</title>
        <authorList>
            <person name="Wang Y."/>
            <person name="Huang J.M."/>
            <person name="Cui G.J."/>
            <person name="Nunoura T."/>
            <person name="Takaki Y."/>
            <person name="Li W.L."/>
            <person name="Li J."/>
            <person name="Gao Z.M."/>
            <person name="Takai K."/>
            <person name="Zhang A.Q."/>
            <person name="Stepanauskas R."/>
        </authorList>
    </citation>
    <scope>NUCLEOTIDE SEQUENCE [LARGE SCALE GENOMIC DNA]</scope>
    <source>
        <strain evidence="1 14">L14</strain>
        <strain evidence="3 13">L15a</strain>
        <strain evidence="7 9">L19a</strain>
        <strain evidence="6 11">T1C4</strain>
        <strain evidence="2 12">T1L11</strain>
        <strain evidence="5 10">T1L9</strain>
        <strain evidence="4 8">T3L1</strain>
    </source>
</reference>
<evidence type="ECO:0000313" key="10">
    <source>
        <dbReference type="Proteomes" id="UP000547822"/>
    </source>
</evidence>
<evidence type="ECO:0000313" key="14">
    <source>
        <dbReference type="Proteomes" id="UP000587702"/>
    </source>
</evidence>
<dbReference type="Proteomes" id="UP000535457">
    <property type="component" value="Unassembled WGS sequence"/>
</dbReference>
<evidence type="ECO:0000313" key="7">
    <source>
        <dbReference type="EMBL" id="NWK13601.1"/>
    </source>
</evidence>
<dbReference type="Proteomes" id="UP000559282">
    <property type="component" value="Unassembled WGS sequence"/>
</dbReference>
<dbReference type="EMBL" id="JACATG010000003">
    <property type="protein sequence ID" value="NWK13601.1"/>
    <property type="molecule type" value="Genomic_DNA"/>
</dbReference>
<dbReference type="Proteomes" id="UP000575480">
    <property type="component" value="Unassembled WGS sequence"/>
</dbReference>
<dbReference type="Proteomes" id="UP000563820">
    <property type="component" value="Unassembled WGS sequence"/>
</dbReference>
<dbReference type="EMBL" id="JACATI010000005">
    <property type="protein sequence ID" value="NWJ20439.1"/>
    <property type="molecule type" value="Genomic_DNA"/>
</dbReference>
<dbReference type="Proteomes" id="UP000520052">
    <property type="component" value="Unassembled WGS sequence"/>
</dbReference>